<dbReference type="AlphaFoldDB" id="A0A0E9S337"/>
<organism evidence="1">
    <name type="scientific">Anguilla anguilla</name>
    <name type="common">European freshwater eel</name>
    <name type="synonym">Muraena anguilla</name>
    <dbReference type="NCBI Taxonomy" id="7936"/>
    <lineage>
        <taxon>Eukaryota</taxon>
        <taxon>Metazoa</taxon>
        <taxon>Chordata</taxon>
        <taxon>Craniata</taxon>
        <taxon>Vertebrata</taxon>
        <taxon>Euteleostomi</taxon>
        <taxon>Actinopterygii</taxon>
        <taxon>Neopterygii</taxon>
        <taxon>Teleostei</taxon>
        <taxon>Anguilliformes</taxon>
        <taxon>Anguillidae</taxon>
        <taxon>Anguilla</taxon>
    </lineage>
</organism>
<dbReference type="EMBL" id="GBXM01073492">
    <property type="protein sequence ID" value="JAH35085.1"/>
    <property type="molecule type" value="Transcribed_RNA"/>
</dbReference>
<protein>
    <submittedName>
        <fullName evidence="1">Uncharacterized protein</fullName>
    </submittedName>
</protein>
<reference evidence="1" key="1">
    <citation type="submission" date="2014-11" db="EMBL/GenBank/DDBJ databases">
        <authorList>
            <person name="Amaro Gonzalez C."/>
        </authorList>
    </citation>
    <scope>NUCLEOTIDE SEQUENCE</scope>
</reference>
<sequence>MLTLKNKYQHVMSVVQLASVNGTVASHLRTHDSMILLLNASILIYLCTHL</sequence>
<name>A0A0E9S337_ANGAN</name>
<proteinExistence type="predicted"/>
<reference evidence="1" key="2">
    <citation type="journal article" date="2015" name="Fish Shellfish Immunol.">
        <title>Early steps in the European eel (Anguilla anguilla)-Vibrio vulnificus interaction in the gills: Role of the RtxA13 toxin.</title>
        <authorList>
            <person name="Callol A."/>
            <person name="Pajuelo D."/>
            <person name="Ebbesson L."/>
            <person name="Teles M."/>
            <person name="MacKenzie S."/>
            <person name="Amaro C."/>
        </authorList>
    </citation>
    <scope>NUCLEOTIDE SEQUENCE</scope>
</reference>
<evidence type="ECO:0000313" key="1">
    <source>
        <dbReference type="EMBL" id="JAH35085.1"/>
    </source>
</evidence>
<accession>A0A0E9S337</accession>